<dbReference type="InterPro" id="IPR016181">
    <property type="entry name" value="Acyl_CoA_acyltransferase"/>
</dbReference>
<name>A0A2N0Z2Z2_9BACI</name>
<dbReference type="PANTHER" id="PTHR43792">
    <property type="entry name" value="GNAT FAMILY, PUTATIVE (AFU_ORTHOLOGUE AFUA_3G00765)-RELATED-RELATED"/>
    <property type="match status" value="1"/>
</dbReference>
<gene>
    <name evidence="2" type="ORF">CWS01_08940</name>
</gene>
<dbReference type="SUPFAM" id="SSF55729">
    <property type="entry name" value="Acyl-CoA N-acyltransferases (Nat)"/>
    <property type="match status" value="1"/>
</dbReference>
<dbReference type="PANTHER" id="PTHR43792:SF1">
    <property type="entry name" value="N-ACETYLTRANSFERASE DOMAIN-CONTAINING PROTEIN"/>
    <property type="match status" value="1"/>
</dbReference>
<accession>A0A2N0Z2Z2</accession>
<reference evidence="2 3" key="1">
    <citation type="journal article" date="2003" name="Int. J. Syst. Evol. Microbiol.">
        <title>Bacillus nealsonii sp. nov., isolated from a spacecraft-assembly facility, whose spores are gamma-radiation resistant.</title>
        <authorList>
            <person name="Venkateswaran K."/>
            <person name="Kempf M."/>
            <person name="Chen F."/>
            <person name="Satomi M."/>
            <person name="Nicholson W."/>
            <person name="Kern R."/>
        </authorList>
    </citation>
    <scope>NUCLEOTIDE SEQUENCE [LARGE SCALE GENOMIC DNA]</scope>
    <source>
        <strain evidence="2 3">FO-92</strain>
    </source>
</reference>
<dbReference type="InterPro" id="IPR000182">
    <property type="entry name" value="GNAT_dom"/>
</dbReference>
<dbReference type="RefSeq" id="WP_101176852.1">
    <property type="nucleotide sequence ID" value="NZ_PISE01000017.1"/>
</dbReference>
<evidence type="ECO:0000313" key="2">
    <source>
        <dbReference type="EMBL" id="PKG23888.1"/>
    </source>
</evidence>
<keyword evidence="3" id="KW-1185">Reference proteome</keyword>
<dbReference type="OrthoDB" id="9798081at2"/>
<keyword evidence="2" id="KW-0808">Transferase</keyword>
<evidence type="ECO:0000259" key="1">
    <source>
        <dbReference type="Pfam" id="PF13302"/>
    </source>
</evidence>
<evidence type="ECO:0000313" key="3">
    <source>
        <dbReference type="Proteomes" id="UP000233375"/>
    </source>
</evidence>
<dbReference type="Gene3D" id="3.40.630.30">
    <property type="match status" value="1"/>
</dbReference>
<sequence length="168" mass="18983">MSYLFTTEKLGFRLLQQEDTSACGFFWGNEEVMSDCGGSMSLELLPDVLSFYQQSQLEYGLSVYGVVHLETEEVIGAAGFNIEESLKNVELIFHLRKDMWHKGYGTEAAIACLNYAHSLNFVQTITASSTINNKQALRILGKIGFDYKGIQYVEDVEQEEAFFSLNFN</sequence>
<dbReference type="GO" id="GO:0016747">
    <property type="term" value="F:acyltransferase activity, transferring groups other than amino-acyl groups"/>
    <property type="evidence" value="ECO:0007669"/>
    <property type="project" value="InterPro"/>
</dbReference>
<dbReference type="EMBL" id="PISE01000017">
    <property type="protein sequence ID" value="PKG23888.1"/>
    <property type="molecule type" value="Genomic_DNA"/>
</dbReference>
<proteinExistence type="predicted"/>
<organism evidence="2 3">
    <name type="scientific">Niallia nealsonii</name>
    <dbReference type="NCBI Taxonomy" id="115979"/>
    <lineage>
        <taxon>Bacteria</taxon>
        <taxon>Bacillati</taxon>
        <taxon>Bacillota</taxon>
        <taxon>Bacilli</taxon>
        <taxon>Bacillales</taxon>
        <taxon>Bacillaceae</taxon>
        <taxon>Niallia</taxon>
    </lineage>
</organism>
<protein>
    <submittedName>
        <fullName evidence="2">N-acetyltransferase</fullName>
    </submittedName>
</protein>
<dbReference type="InterPro" id="IPR051531">
    <property type="entry name" value="N-acetyltransferase"/>
</dbReference>
<comment type="caution">
    <text evidence="2">The sequence shown here is derived from an EMBL/GenBank/DDBJ whole genome shotgun (WGS) entry which is preliminary data.</text>
</comment>
<dbReference type="AlphaFoldDB" id="A0A2N0Z2Z2"/>
<feature type="domain" description="N-acetyltransferase" evidence="1">
    <location>
        <begin position="10"/>
        <end position="145"/>
    </location>
</feature>
<dbReference type="Proteomes" id="UP000233375">
    <property type="component" value="Unassembled WGS sequence"/>
</dbReference>
<dbReference type="Pfam" id="PF13302">
    <property type="entry name" value="Acetyltransf_3"/>
    <property type="match status" value="1"/>
</dbReference>